<dbReference type="PANTHER" id="PTHR23235:SF120">
    <property type="entry name" value="KRUPPEL-LIKE FACTOR 15"/>
    <property type="match status" value="1"/>
</dbReference>
<dbReference type="Proteomes" id="UP001186944">
    <property type="component" value="Unassembled WGS sequence"/>
</dbReference>
<dbReference type="Gene3D" id="3.30.160.60">
    <property type="entry name" value="Classic Zinc Finger"/>
    <property type="match status" value="3"/>
</dbReference>
<dbReference type="FunFam" id="3.30.160.60:FF:000072">
    <property type="entry name" value="zinc finger protein 143 isoform X1"/>
    <property type="match status" value="1"/>
</dbReference>
<dbReference type="InterPro" id="IPR036236">
    <property type="entry name" value="Znf_C2H2_sf"/>
</dbReference>
<dbReference type="SUPFAM" id="SSF57667">
    <property type="entry name" value="beta-beta-alpha zinc fingers"/>
    <property type="match status" value="1"/>
</dbReference>
<evidence type="ECO:0000313" key="10">
    <source>
        <dbReference type="EMBL" id="KAK3098080.1"/>
    </source>
</evidence>
<evidence type="ECO:0000313" key="11">
    <source>
        <dbReference type="Proteomes" id="UP001186944"/>
    </source>
</evidence>
<evidence type="ECO:0000256" key="7">
    <source>
        <dbReference type="PROSITE-ProRule" id="PRU00042"/>
    </source>
</evidence>
<gene>
    <name evidence="10" type="ORF">FSP39_015939</name>
</gene>
<dbReference type="Pfam" id="PF13894">
    <property type="entry name" value="zf-C2H2_4"/>
    <property type="match status" value="1"/>
</dbReference>
<keyword evidence="2" id="KW-0479">Metal-binding</keyword>
<comment type="caution">
    <text evidence="10">The sequence shown here is derived from an EMBL/GenBank/DDBJ whole genome shotgun (WGS) entry which is preliminary data.</text>
</comment>
<proteinExistence type="predicted"/>
<dbReference type="GO" id="GO:0005634">
    <property type="term" value="C:nucleus"/>
    <property type="evidence" value="ECO:0007669"/>
    <property type="project" value="UniProtKB-SubCell"/>
</dbReference>
<dbReference type="PROSITE" id="PS00028">
    <property type="entry name" value="ZINC_FINGER_C2H2_1"/>
    <property type="match status" value="3"/>
</dbReference>
<name>A0AA88Y9T3_PINIB</name>
<feature type="compositionally biased region" description="Polar residues" evidence="8">
    <location>
        <begin position="110"/>
        <end position="120"/>
    </location>
</feature>
<dbReference type="PROSITE" id="PS50157">
    <property type="entry name" value="ZINC_FINGER_C2H2_2"/>
    <property type="match status" value="3"/>
</dbReference>
<protein>
    <recommendedName>
        <fullName evidence="9">C2H2-type domain-containing protein</fullName>
    </recommendedName>
</protein>
<evidence type="ECO:0000256" key="8">
    <source>
        <dbReference type="SAM" id="MobiDB-lite"/>
    </source>
</evidence>
<keyword evidence="5" id="KW-0862">Zinc</keyword>
<dbReference type="GO" id="GO:0000978">
    <property type="term" value="F:RNA polymerase II cis-regulatory region sequence-specific DNA binding"/>
    <property type="evidence" value="ECO:0007669"/>
    <property type="project" value="TreeGrafter"/>
</dbReference>
<evidence type="ECO:0000256" key="1">
    <source>
        <dbReference type="ARBA" id="ARBA00004123"/>
    </source>
</evidence>
<evidence type="ECO:0000256" key="3">
    <source>
        <dbReference type="ARBA" id="ARBA00022737"/>
    </source>
</evidence>
<dbReference type="FunFam" id="3.30.160.60:FF:000926">
    <property type="entry name" value="Kruppel like factor 13"/>
    <property type="match status" value="1"/>
</dbReference>
<feature type="domain" description="C2H2-type" evidence="9">
    <location>
        <begin position="201"/>
        <end position="223"/>
    </location>
</feature>
<dbReference type="PANTHER" id="PTHR23235">
    <property type="entry name" value="KRUEPPEL-LIKE TRANSCRIPTION FACTOR"/>
    <property type="match status" value="1"/>
</dbReference>
<dbReference type="GO" id="GO:0000981">
    <property type="term" value="F:DNA-binding transcription factor activity, RNA polymerase II-specific"/>
    <property type="evidence" value="ECO:0007669"/>
    <property type="project" value="TreeGrafter"/>
</dbReference>
<keyword evidence="3" id="KW-0677">Repeat</keyword>
<dbReference type="EMBL" id="VSWD01000007">
    <property type="protein sequence ID" value="KAK3098080.1"/>
    <property type="molecule type" value="Genomic_DNA"/>
</dbReference>
<dbReference type="AlphaFoldDB" id="A0AA88Y9T3"/>
<evidence type="ECO:0000256" key="5">
    <source>
        <dbReference type="ARBA" id="ARBA00022833"/>
    </source>
</evidence>
<organism evidence="10 11">
    <name type="scientific">Pinctada imbricata</name>
    <name type="common">Atlantic pearl-oyster</name>
    <name type="synonym">Pinctada martensii</name>
    <dbReference type="NCBI Taxonomy" id="66713"/>
    <lineage>
        <taxon>Eukaryota</taxon>
        <taxon>Metazoa</taxon>
        <taxon>Spiralia</taxon>
        <taxon>Lophotrochozoa</taxon>
        <taxon>Mollusca</taxon>
        <taxon>Bivalvia</taxon>
        <taxon>Autobranchia</taxon>
        <taxon>Pteriomorphia</taxon>
        <taxon>Pterioida</taxon>
        <taxon>Pterioidea</taxon>
        <taxon>Pteriidae</taxon>
        <taxon>Pinctada</taxon>
    </lineage>
</organism>
<evidence type="ECO:0000259" key="9">
    <source>
        <dbReference type="PROSITE" id="PS50157"/>
    </source>
</evidence>
<keyword evidence="6" id="KW-0539">Nucleus</keyword>
<feature type="domain" description="C2H2-type" evidence="9">
    <location>
        <begin position="171"/>
        <end position="200"/>
    </location>
</feature>
<dbReference type="InterPro" id="IPR013087">
    <property type="entry name" value="Znf_C2H2_type"/>
</dbReference>
<evidence type="ECO:0000256" key="4">
    <source>
        <dbReference type="ARBA" id="ARBA00022771"/>
    </source>
</evidence>
<comment type="subcellular location">
    <subcellularLocation>
        <location evidence="1">Nucleus</location>
    </subcellularLocation>
</comment>
<keyword evidence="11" id="KW-1185">Reference proteome</keyword>
<dbReference type="SMART" id="SM00355">
    <property type="entry name" value="ZnF_C2H2"/>
    <property type="match status" value="3"/>
</dbReference>
<evidence type="ECO:0000256" key="2">
    <source>
        <dbReference type="ARBA" id="ARBA00022723"/>
    </source>
</evidence>
<keyword evidence="4 7" id="KW-0863">Zinc-finger</keyword>
<accession>A0AA88Y9T3</accession>
<reference evidence="10" key="1">
    <citation type="submission" date="2019-08" db="EMBL/GenBank/DDBJ databases">
        <title>The improved chromosome-level genome for the pearl oyster Pinctada fucata martensii using PacBio sequencing and Hi-C.</title>
        <authorList>
            <person name="Zheng Z."/>
        </authorList>
    </citation>
    <scope>NUCLEOTIDE SEQUENCE</scope>
    <source>
        <strain evidence="10">ZZ-2019</strain>
        <tissue evidence="10">Adductor muscle</tissue>
    </source>
</reference>
<dbReference type="GO" id="GO:0008270">
    <property type="term" value="F:zinc ion binding"/>
    <property type="evidence" value="ECO:0007669"/>
    <property type="project" value="UniProtKB-KW"/>
</dbReference>
<evidence type="ECO:0000256" key="6">
    <source>
        <dbReference type="ARBA" id="ARBA00023242"/>
    </source>
</evidence>
<feature type="domain" description="C2H2-type" evidence="9">
    <location>
        <begin position="141"/>
        <end position="170"/>
    </location>
</feature>
<feature type="region of interest" description="Disordered" evidence="8">
    <location>
        <begin position="110"/>
        <end position="131"/>
    </location>
</feature>
<sequence length="291" mass="33010">MASNIVERMDDEKNLAAESLMLMSNSNTLSILNNAGKCVTKQSAVTVEANKNENNALFALAEILTDLGQVRSTNTDHDYFNGRLKRLYLRSLQNDEDFIELEDSFCGKRANTTPPTSGNVTDDEDGRSTPSMELQWGKKNHKCFYKGCGKTYGKSSHLKAHLRTHTGERPFPCTWAECGKRFARSDELARHIRTHTGEKRFCCPYCDKRFMRSDHLNKHARRHPEFDAEQMRMMRHRSSGKAPASKGKGKYEKLKEVPCYSTVSSENMEDVEVTEIPDIDNVISVDTSNNV</sequence>
<dbReference type="FunFam" id="3.30.160.60:FF:000018">
    <property type="entry name" value="Krueppel-like factor 15"/>
    <property type="match status" value="1"/>
</dbReference>
<dbReference type="Pfam" id="PF00096">
    <property type="entry name" value="zf-C2H2"/>
    <property type="match status" value="2"/>
</dbReference>